<evidence type="ECO:0000256" key="9">
    <source>
        <dbReference type="ARBA" id="ARBA00023172"/>
    </source>
</evidence>
<dbReference type="RefSeq" id="WP_031588522.1">
    <property type="nucleotide sequence ID" value="NZ_JNKN01000001.1"/>
</dbReference>
<feature type="site" description="Transition state stabilizer" evidence="13">
    <location>
        <position position="101"/>
    </location>
</feature>
<reference evidence="14 15" key="1">
    <citation type="journal article" date="2015" name="Genome Announc.">
        <title>Expanding the biotechnology potential of lactobacilli through comparative genomics of 213 strains and associated genera.</title>
        <authorList>
            <person name="Sun Z."/>
            <person name="Harris H.M."/>
            <person name="McCann A."/>
            <person name="Guo C."/>
            <person name="Argimon S."/>
            <person name="Zhang W."/>
            <person name="Yang X."/>
            <person name="Jeffery I.B."/>
            <person name="Cooney J.C."/>
            <person name="Kagawa T.F."/>
            <person name="Liu W."/>
            <person name="Song Y."/>
            <person name="Salvetti E."/>
            <person name="Wrobel A."/>
            <person name="Rasinkangas P."/>
            <person name="Parkhill J."/>
            <person name="Rea M.C."/>
            <person name="O'Sullivan O."/>
            <person name="Ritari J."/>
            <person name="Douillard F.P."/>
            <person name="Paul Ross R."/>
            <person name="Yang R."/>
            <person name="Briner A.E."/>
            <person name="Felis G.E."/>
            <person name="de Vos W.M."/>
            <person name="Barrangou R."/>
            <person name="Klaenhammer T.R."/>
            <person name="Caufield P.W."/>
            <person name="Cui Y."/>
            <person name="Zhang H."/>
            <person name="O'Toole P.W."/>
        </authorList>
    </citation>
    <scope>NUCLEOTIDE SEQUENCE [LARGE SCALE GENOMIC DNA]</scope>
    <source>
        <strain evidence="14 15">DSM 20405</strain>
    </source>
</reference>
<sequence>MVKYPNKKKVTHLCLQPLKGESRHYTAYRGMNLEEDINLSNSYYLENDIAVIYKKPIPVQIVKVDYPKRSAAKIVEAYYRKPSTTDYNGLYKGKYVDFEAKETKVDNFPFKNISDHQIRHLDRVIHHGGIAFLIIAFTSINEVYLIDASYIVDRYCHASKKSISYEEIKQLGHLIKQGFQPRLDYLKILDEFYLKEDS</sequence>
<proteinExistence type="inferred from homology"/>
<comment type="caution">
    <text evidence="14">The sequence shown here is derived from an EMBL/GenBank/DDBJ whole genome shotgun (WGS) entry which is preliminary data.</text>
</comment>
<dbReference type="InterPro" id="IPR011856">
    <property type="entry name" value="tRNA_endonuc-like_dom_sf"/>
</dbReference>
<evidence type="ECO:0000256" key="11">
    <source>
        <dbReference type="ARBA" id="ARBA00023447"/>
    </source>
</evidence>
<comment type="catalytic activity">
    <reaction evidence="13">
        <text>Endonucleolytic cleavage at a junction such as a reciprocal single-stranded crossover between two homologous DNA duplexes (Holliday junction).</text>
        <dbReference type="EC" id="3.1.21.10"/>
    </reaction>
</comment>
<dbReference type="Pfam" id="PF03838">
    <property type="entry name" value="RecU"/>
    <property type="match status" value="1"/>
</dbReference>
<keyword evidence="15" id="KW-1185">Reference proteome</keyword>
<feature type="binding site" evidence="13">
    <location>
        <position position="117"/>
    </location>
    <ligand>
        <name>Mg(2+)</name>
        <dbReference type="ChEBI" id="CHEBI:18420"/>
    </ligand>
</feature>
<dbReference type="CDD" id="cd22354">
    <property type="entry name" value="RecU-like"/>
    <property type="match status" value="1"/>
</dbReference>
<keyword evidence="10 13" id="KW-0234">DNA repair</keyword>
<evidence type="ECO:0000256" key="2">
    <source>
        <dbReference type="ARBA" id="ARBA00022490"/>
    </source>
</evidence>
<dbReference type="EC" id="3.1.21.10" evidence="13"/>
<dbReference type="Proteomes" id="UP000051841">
    <property type="component" value="Unassembled WGS sequence"/>
</dbReference>
<dbReference type="AlphaFoldDB" id="A0A0R2HMV8"/>
<evidence type="ECO:0000313" key="14">
    <source>
        <dbReference type="EMBL" id="KRN50804.1"/>
    </source>
</evidence>
<keyword evidence="4 13" id="KW-0479">Metal-binding</keyword>
<evidence type="ECO:0000256" key="8">
    <source>
        <dbReference type="ARBA" id="ARBA00022842"/>
    </source>
</evidence>
<dbReference type="NCBIfam" id="NF002584">
    <property type="entry name" value="PRK02234.1-5"/>
    <property type="match status" value="1"/>
</dbReference>
<evidence type="ECO:0000313" key="15">
    <source>
        <dbReference type="Proteomes" id="UP000051841"/>
    </source>
</evidence>
<feature type="binding site" evidence="13">
    <location>
        <position position="99"/>
    </location>
    <ligand>
        <name>Mg(2+)</name>
        <dbReference type="ChEBI" id="CHEBI:18420"/>
    </ligand>
</feature>
<evidence type="ECO:0000256" key="4">
    <source>
        <dbReference type="ARBA" id="ARBA00022723"/>
    </source>
</evidence>
<dbReference type="Gene3D" id="3.40.1350.10">
    <property type="match status" value="1"/>
</dbReference>
<name>A0A0R2HMV8_9FIRM</name>
<evidence type="ECO:0000256" key="5">
    <source>
        <dbReference type="ARBA" id="ARBA00022759"/>
    </source>
</evidence>
<keyword evidence="5 13" id="KW-0255">Endonuclease</keyword>
<dbReference type="PATRIC" id="fig|1410657.5.peg.1672"/>
<organism evidence="14 15">
    <name type="scientific">Kandleria vitulina DSM 20405</name>
    <dbReference type="NCBI Taxonomy" id="1410657"/>
    <lineage>
        <taxon>Bacteria</taxon>
        <taxon>Bacillati</taxon>
        <taxon>Bacillota</taxon>
        <taxon>Erysipelotrichia</taxon>
        <taxon>Erysipelotrichales</taxon>
        <taxon>Coprobacillaceae</taxon>
        <taxon>Kandleria</taxon>
    </lineage>
</organism>
<comment type="similarity">
    <text evidence="11 13">Belongs to the RecU family.</text>
</comment>
<keyword evidence="7 13" id="KW-0378">Hydrolase</keyword>
<dbReference type="NCBIfam" id="NF002581">
    <property type="entry name" value="PRK02234.1-2"/>
    <property type="match status" value="1"/>
</dbReference>
<feature type="binding site" evidence="13">
    <location>
        <position position="86"/>
    </location>
    <ligand>
        <name>Mg(2+)</name>
        <dbReference type="ChEBI" id="CHEBI:18420"/>
    </ligand>
</feature>
<dbReference type="GO" id="GO:0006310">
    <property type="term" value="P:DNA recombination"/>
    <property type="evidence" value="ECO:0007669"/>
    <property type="project" value="UniProtKB-UniRule"/>
</dbReference>
<dbReference type="GO" id="GO:0003676">
    <property type="term" value="F:nucleic acid binding"/>
    <property type="evidence" value="ECO:0007669"/>
    <property type="project" value="InterPro"/>
</dbReference>
<dbReference type="PIRSF" id="PIRSF037785">
    <property type="entry name" value="RecU"/>
    <property type="match status" value="1"/>
</dbReference>
<keyword evidence="9 13" id="KW-0233">DNA recombination</keyword>
<dbReference type="GO" id="GO:0000287">
    <property type="term" value="F:magnesium ion binding"/>
    <property type="evidence" value="ECO:0007669"/>
    <property type="project" value="UniProtKB-UniRule"/>
</dbReference>
<dbReference type="SUPFAM" id="SSF52980">
    <property type="entry name" value="Restriction endonuclease-like"/>
    <property type="match status" value="1"/>
</dbReference>
<keyword evidence="3 13" id="KW-0540">Nuclease</keyword>
<keyword evidence="6 13" id="KW-0227">DNA damage</keyword>
<dbReference type="HAMAP" id="MF_00130">
    <property type="entry name" value="RecU"/>
    <property type="match status" value="1"/>
</dbReference>
<evidence type="ECO:0000256" key="10">
    <source>
        <dbReference type="ARBA" id="ARBA00023204"/>
    </source>
</evidence>
<dbReference type="NCBIfam" id="TIGR00648">
    <property type="entry name" value="recU"/>
    <property type="match status" value="1"/>
</dbReference>
<protein>
    <recommendedName>
        <fullName evidence="12 13">Holliday junction resolvase RecU</fullName>
        <ecNumber evidence="13">3.1.21.10</ecNumber>
    </recommendedName>
    <alternativeName>
        <fullName evidence="13">Recombination protein U homolog</fullName>
    </alternativeName>
</protein>
<evidence type="ECO:0000256" key="13">
    <source>
        <dbReference type="HAMAP-Rule" id="MF_00130"/>
    </source>
</evidence>
<comment type="function">
    <text evidence="13">Endonuclease that resolves Holliday junction intermediates in genetic recombination. Cleaves mobile four-strand junctions by introducing symmetrical nicks in paired strands. Promotes annealing of linear ssDNA with homologous dsDNA. Required for DNA repair, homologous recombination and chromosome segregation.</text>
</comment>
<keyword evidence="8 13" id="KW-0460">Magnesium</keyword>
<evidence type="ECO:0000256" key="1">
    <source>
        <dbReference type="ARBA" id="ARBA00004496"/>
    </source>
</evidence>
<evidence type="ECO:0000256" key="6">
    <source>
        <dbReference type="ARBA" id="ARBA00022763"/>
    </source>
</evidence>
<feature type="binding site" evidence="13">
    <location>
        <position position="84"/>
    </location>
    <ligand>
        <name>Mg(2+)</name>
        <dbReference type="ChEBI" id="CHEBI:18420"/>
    </ligand>
</feature>
<dbReference type="GO" id="GO:0007059">
    <property type="term" value="P:chromosome segregation"/>
    <property type="evidence" value="ECO:0007669"/>
    <property type="project" value="UniProtKB-UniRule"/>
</dbReference>
<dbReference type="GO" id="GO:0006281">
    <property type="term" value="P:DNA repair"/>
    <property type="evidence" value="ECO:0007669"/>
    <property type="project" value="UniProtKB-UniRule"/>
</dbReference>
<comment type="subcellular location">
    <subcellularLocation>
        <location evidence="1 13">Cytoplasm</location>
    </subcellularLocation>
</comment>
<evidence type="ECO:0000256" key="7">
    <source>
        <dbReference type="ARBA" id="ARBA00022801"/>
    </source>
</evidence>
<accession>A0A0R2HMV8</accession>
<dbReference type="EMBL" id="JQBL01000005">
    <property type="protein sequence ID" value="KRN50804.1"/>
    <property type="molecule type" value="Genomic_DNA"/>
</dbReference>
<comment type="cofactor">
    <cofactor evidence="13">
        <name>Mg(2+)</name>
        <dbReference type="ChEBI" id="CHEBI:18420"/>
    </cofactor>
    <text evidence="13">Binds 1 Mg(2+) ion per subunit.</text>
</comment>
<evidence type="ECO:0000256" key="3">
    <source>
        <dbReference type="ARBA" id="ARBA00022722"/>
    </source>
</evidence>
<dbReference type="GO" id="GO:0005737">
    <property type="term" value="C:cytoplasm"/>
    <property type="evidence" value="ECO:0007669"/>
    <property type="project" value="UniProtKB-SubCell"/>
</dbReference>
<keyword evidence="2 13" id="KW-0963">Cytoplasm</keyword>
<dbReference type="GO" id="GO:0008821">
    <property type="term" value="F:crossover junction DNA endonuclease activity"/>
    <property type="evidence" value="ECO:0007669"/>
    <property type="project" value="UniProtKB-EC"/>
</dbReference>
<gene>
    <name evidence="13" type="primary">recU</name>
    <name evidence="14" type="ORF">IV49_GL001620</name>
</gene>
<dbReference type="InterPro" id="IPR011335">
    <property type="entry name" value="Restrct_endonuc-II-like"/>
</dbReference>
<evidence type="ECO:0000256" key="12">
    <source>
        <dbReference type="ARBA" id="ARBA00029523"/>
    </source>
</evidence>
<dbReference type="InterPro" id="IPR004612">
    <property type="entry name" value="Resolv_RecU"/>
</dbReference>